<dbReference type="Pfam" id="PF02653">
    <property type="entry name" value="BPD_transp_2"/>
    <property type="match status" value="1"/>
</dbReference>
<dbReference type="Proteomes" id="UP000198625">
    <property type="component" value="Unassembled WGS sequence"/>
</dbReference>
<protein>
    <submittedName>
        <fullName evidence="7">Simple sugar transport system permease protein</fullName>
    </submittedName>
</protein>
<keyword evidence="3 6" id="KW-0812">Transmembrane</keyword>
<accession>A0A1H3LLW6</accession>
<feature type="transmembrane region" description="Helical" evidence="6">
    <location>
        <begin position="92"/>
        <end position="112"/>
    </location>
</feature>
<feature type="transmembrane region" description="Helical" evidence="6">
    <location>
        <begin position="293"/>
        <end position="314"/>
    </location>
</feature>
<reference evidence="7 8" key="1">
    <citation type="submission" date="2016-10" db="EMBL/GenBank/DDBJ databases">
        <authorList>
            <person name="de Groot N.N."/>
        </authorList>
    </citation>
    <scope>NUCLEOTIDE SEQUENCE [LARGE SCALE GENOMIC DNA]</scope>
    <source>
        <strain evidence="7 8">DSM 21650</strain>
    </source>
</reference>
<evidence type="ECO:0000313" key="7">
    <source>
        <dbReference type="EMBL" id="SDY65336.1"/>
    </source>
</evidence>
<dbReference type="PANTHER" id="PTHR47089:SF1">
    <property type="entry name" value="GUANOSINE ABC TRANSPORTER PERMEASE PROTEIN NUPP"/>
    <property type="match status" value="1"/>
</dbReference>
<dbReference type="AlphaFoldDB" id="A0A1H3LLW6"/>
<evidence type="ECO:0000256" key="2">
    <source>
        <dbReference type="ARBA" id="ARBA00022475"/>
    </source>
</evidence>
<feature type="transmembrane region" description="Helical" evidence="6">
    <location>
        <begin position="197"/>
        <end position="219"/>
    </location>
</feature>
<keyword evidence="2" id="KW-1003">Cell membrane</keyword>
<sequence>MKKASKINKIIINTIPSLLAVLGALFVGSIIILFIGENPIEAYKAMYNGSFGNIKALANTLQRATPYIFGALSFLIAANAGLFNIGIEGQMYMGAIFASIIGFSVTGLPKILHLPLTLVVSMLGGMMWAYIPALLKVKRGVHEVISTVMLNYVAFALTGYLTVHVFHEPGLVAQTFKVNSTSILTELVATSKLNTGFLIGIILSIIIFIFLFYTPWGYNVRVNGFNSRVSPYAGINNKRIMLLSMISSGAFAGLIGAERVLGVYQRFIHSFSPGYGFTAIAVGLLGKNHPLGIIPAAILFGALETGGVAMSLQVDVPRELGLILQALIIVFIASAQFISKKLVKMDERVK</sequence>
<comment type="subcellular location">
    <subcellularLocation>
        <location evidence="1">Cell membrane</location>
        <topology evidence="1">Multi-pass membrane protein</topology>
    </subcellularLocation>
</comment>
<dbReference type="PANTHER" id="PTHR47089">
    <property type="entry name" value="ABC TRANSPORTER, PERMEASE PROTEIN"/>
    <property type="match status" value="1"/>
</dbReference>
<feature type="transmembrane region" description="Helical" evidence="6">
    <location>
        <begin position="320"/>
        <end position="338"/>
    </location>
</feature>
<proteinExistence type="predicted"/>
<feature type="transmembrane region" description="Helical" evidence="6">
    <location>
        <begin position="118"/>
        <end position="137"/>
    </location>
</feature>
<organism evidence="7 8">
    <name type="scientific">Proteiniborus ethanoligenes</name>
    <dbReference type="NCBI Taxonomy" id="415015"/>
    <lineage>
        <taxon>Bacteria</taxon>
        <taxon>Bacillati</taxon>
        <taxon>Bacillota</taxon>
        <taxon>Clostridia</taxon>
        <taxon>Eubacteriales</taxon>
        <taxon>Proteiniborus</taxon>
    </lineage>
</organism>
<dbReference type="GO" id="GO:0022857">
    <property type="term" value="F:transmembrane transporter activity"/>
    <property type="evidence" value="ECO:0007669"/>
    <property type="project" value="InterPro"/>
</dbReference>
<evidence type="ECO:0000256" key="5">
    <source>
        <dbReference type="ARBA" id="ARBA00023136"/>
    </source>
</evidence>
<feature type="transmembrane region" description="Helical" evidence="6">
    <location>
        <begin position="149"/>
        <end position="167"/>
    </location>
</feature>
<keyword evidence="7" id="KW-0813">Transport</keyword>
<dbReference type="EMBL" id="FNQE01000004">
    <property type="protein sequence ID" value="SDY65336.1"/>
    <property type="molecule type" value="Genomic_DNA"/>
</dbReference>
<evidence type="ECO:0000313" key="8">
    <source>
        <dbReference type="Proteomes" id="UP000198625"/>
    </source>
</evidence>
<keyword evidence="5 6" id="KW-0472">Membrane</keyword>
<keyword evidence="4 6" id="KW-1133">Transmembrane helix</keyword>
<dbReference type="STRING" id="415015.SAMN05660462_00553"/>
<dbReference type="OrthoDB" id="45037at2"/>
<keyword evidence="7" id="KW-0762">Sugar transport</keyword>
<feature type="transmembrane region" description="Helical" evidence="6">
    <location>
        <begin position="240"/>
        <end position="261"/>
    </location>
</feature>
<name>A0A1H3LLW6_9FIRM</name>
<evidence type="ECO:0000256" key="3">
    <source>
        <dbReference type="ARBA" id="ARBA00022692"/>
    </source>
</evidence>
<feature type="transmembrane region" description="Helical" evidence="6">
    <location>
        <begin position="12"/>
        <end position="36"/>
    </location>
</feature>
<gene>
    <name evidence="7" type="ORF">SAMN05660462_00553</name>
</gene>
<evidence type="ECO:0000256" key="1">
    <source>
        <dbReference type="ARBA" id="ARBA00004651"/>
    </source>
</evidence>
<feature type="transmembrane region" description="Helical" evidence="6">
    <location>
        <begin position="67"/>
        <end position="85"/>
    </location>
</feature>
<evidence type="ECO:0000256" key="4">
    <source>
        <dbReference type="ARBA" id="ARBA00022989"/>
    </source>
</evidence>
<evidence type="ECO:0000256" key="6">
    <source>
        <dbReference type="SAM" id="Phobius"/>
    </source>
</evidence>
<dbReference type="RefSeq" id="WP_091726894.1">
    <property type="nucleotide sequence ID" value="NZ_FNQE01000004.1"/>
</dbReference>
<dbReference type="CDD" id="cd06580">
    <property type="entry name" value="TM_PBP1_transp_TpRbsC_like"/>
    <property type="match status" value="1"/>
</dbReference>
<dbReference type="InterPro" id="IPR001851">
    <property type="entry name" value="ABC_transp_permease"/>
</dbReference>
<keyword evidence="8" id="KW-1185">Reference proteome</keyword>
<feature type="transmembrane region" description="Helical" evidence="6">
    <location>
        <begin position="267"/>
        <end position="286"/>
    </location>
</feature>
<dbReference type="GO" id="GO:0005886">
    <property type="term" value="C:plasma membrane"/>
    <property type="evidence" value="ECO:0007669"/>
    <property type="project" value="UniProtKB-SubCell"/>
</dbReference>